<feature type="chain" id="PRO_5037688542" description="Reverse transcriptase zinc-binding domain-containing protein" evidence="1">
    <location>
        <begin position="16"/>
        <end position="123"/>
    </location>
</feature>
<gene>
    <name evidence="2" type="ORF">I3842_14G108700</name>
</gene>
<keyword evidence="1" id="KW-0732">Signal</keyword>
<evidence type="ECO:0000313" key="3">
    <source>
        <dbReference type="Proteomes" id="UP000811246"/>
    </source>
</evidence>
<accession>A0A922DD50</accession>
<dbReference type="PANTHER" id="PTHR36617">
    <property type="entry name" value="PROTEIN, PUTATIVE-RELATED"/>
    <property type="match status" value="1"/>
</dbReference>
<name>A0A922DD50_CARIL</name>
<reference evidence="2" key="1">
    <citation type="submission" date="2021-01" db="EMBL/GenBank/DDBJ databases">
        <authorList>
            <person name="Lovell J.T."/>
            <person name="Bentley N."/>
            <person name="Bhattarai G."/>
            <person name="Jenkins J.W."/>
            <person name="Sreedasyam A."/>
            <person name="Alarcon Y."/>
            <person name="Bock C."/>
            <person name="Boston L."/>
            <person name="Carlson J."/>
            <person name="Cervantes K."/>
            <person name="Clermont K."/>
            <person name="Krom N."/>
            <person name="Kubenka K."/>
            <person name="Mamidi S."/>
            <person name="Mattison C."/>
            <person name="Monteros M."/>
            <person name="Pisani C."/>
            <person name="Plott C."/>
            <person name="Rajasekar S."/>
            <person name="Rhein H.S."/>
            <person name="Rohla C."/>
            <person name="Song M."/>
            <person name="Hilaire R.S."/>
            <person name="Shu S."/>
            <person name="Wells L."/>
            <person name="Wang X."/>
            <person name="Webber J."/>
            <person name="Heerema R.J."/>
            <person name="Klein P."/>
            <person name="Conner P."/>
            <person name="Grauke L."/>
            <person name="Grimwood J."/>
            <person name="Schmutz J."/>
            <person name="Randall J.J."/>
        </authorList>
    </citation>
    <scope>NUCLEOTIDE SEQUENCE</scope>
    <source>
        <tissue evidence="2">Leaf</tissue>
    </source>
</reference>
<comment type="caution">
    <text evidence="2">The sequence shown here is derived from an EMBL/GenBank/DDBJ whole genome shotgun (WGS) entry which is preliminary data.</text>
</comment>
<feature type="signal peptide" evidence="1">
    <location>
        <begin position="1"/>
        <end position="15"/>
    </location>
</feature>
<protein>
    <recommendedName>
        <fullName evidence="4">Reverse transcriptase zinc-binding domain-containing protein</fullName>
    </recommendedName>
</protein>
<dbReference type="EMBL" id="CM031838">
    <property type="protein sequence ID" value="KAG6678985.1"/>
    <property type="molecule type" value="Genomic_DNA"/>
</dbReference>
<evidence type="ECO:0000313" key="2">
    <source>
        <dbReference type="EMBL" id="KAG6678985.1"/>
    </source>
</evidence>
<dbReference type="Proteomes" id="UP000811246">
    <property type="component" value="Chromosome 14"/>
</dbReference>
<evidence type="ECO:0000256" key="1">
    <source>
        <dbReference type="SAM" id="SignalP"/>
    </source>
</evidence>
<dbReference type="AlphaFoldDB" id="A0A922DD50"/>
<evidence type="ECO:0008006" key="4">
    <source>
        <dbReference type="Google" id="ProtNLM"/>
    </source>
</evidence>
<dbReference type="PANTHER" id="PTHR36617:SF5">
    <property type="entry name" value="OS05G0421675 PROTEIN"/>
    <property type="match status" value="1"/>
</dbReference>
<sequence>MWGLLSLHWLHLGEGNRIKFWYDTWCGNCAFKDLFPTLFSVASDKETSMAKVMVVVGEQIQWNISFSRAAQDWEMDSFKAFFNLLYSTKPSNQLLDLLWWVPSGKGLFSVRAFYKALAQEQPS</sequence>
<proteinExistence type="predicted"/>
<organism evidence="2 3">
    <name type="scientific">Carya illinoinensis</name>
    <name type="common">Pecan</name>
    <dbReference type="NCBI Taxonomy" id="32201"/>
    <lineage>
        <taxon>Eukaryota</taxon>
        <taxon>Viridiplantae</taxon>
        <taxon>Streptophyta</taxon>
        <taxon>Embryophyta</taxon>
        <taxon>Tracheophyta</taxon>
        <taxon>Spermatophyta</taxon>
        <taxon>Magnoliopsida</taxon>
        <taxon>eudicotyledons</taxon>
        <taxon>Gunneridae</taxon>
        <taxon>Pentapetalae</taxon>
        <taxon>rosids</taxon>
        <taxon>fabids</taxon>
        <taxon>Fagales</taxon>
        <taxon>Juglandaceae</taxon>
        <taxon>Carya</taxon>
    </lineage>
</organism>